<dbReference type="AlphaFoldDB" id="A0A2P2NLE0"/>
<sequence length="26" mass="3110">MLCFGFDHFSMIDNGKYLCAEFDKNY</sequence>
<protein>
    <submittedName>
        <fullName evidence="1">Uncharacterized protein</fullName>
    </submittedName>
</protein>
<organism evidence="1">
    <name type="scientific">Rhizophora mucronata</name>
    <name type="common">Asiatic mangrove</name>
    <dbReference type="NCBI Taxonomy" id="61149"/>
    <lineage>
        <taxon>Eukaryota</taxon>
        <taxon>Viridiplantae</taxon>
        <taxon>Streptophyta</taxon>
        <taxon>Embryophyta</taxon>
        <taxon>Tracheophyta</taxon>
        <taxon>Spermatophyta</taxon>
        <taxon>Magnoliopsida</taxon>
        <taxon>eudicotyledons</taxon>
        <taxon>Gunneridae</taxon>
        <taxon>Pentapetalae</taxon>
        <taxon>rosids</taxon>
        <taxon>fabids</taxon>
        <taxon>Malpighiales</taxon>
        <taxon>Rhizophoraceae</taxon>
        <taxon>Rhizophora</taxon>
    </lineage>
</organism>
<proteinExistence type="predicted"/>
<evidence type="ECO:0000313" key="1">
    <source>
        <dbReference type="EMBL" id="MBX43311.1"/>
    </source>
</evidence>
<accession>A0A2P2NLE0</accession>
<reference evidence="1" key="1">
    <citation type="submission" date="2018-02" db="EMBL/GenBank/DDBJ databases">
        <title>Rhizophora mucronata_Transcriptome.</title>
        <authorList>
            <person name="Meera S.P."/>
            <person name="Sreeshan A."/>
            <person name="Augustine A."/>
        </authorList>
    </citation>
    <scope>NUCLEOTIDE SEQUENCE</scope>
    <source>
        <tissue evidence="1">Leaf</tissue>
    </source>
</reference>
<name>A0A2P2NLE0_RHIMU</name>
<dbReference type="EMBL" id="GGEC01062827">
    <property type="protein sequence ID" value="MBX43311.1"/>
    <property type="molecule type" value="Transcribed_RNA"/>
</dbReference>